<feature type="transmembrane region" description="Helical" evidence="1">
    <location>
        <begin position="28"/>
        <end position="46"/>
    </location>
</feature>
<gene>
    <name evidence="2" type="primary">Dwil\GK21467</name>
    <name evidence="2" type="ORF">Dwil_GK21467</name>
</gene>
<name>B4MQ88_DROWI</name>
<evidence type="ECO:0000256" key="1">
    <source>
        <dbReference type="SAM" id="Phobius"/>
    </source>
</evidence>
<keyword evidence="3" id="KW-1185">Reference proteome</keyword>
<evidence type="ECO:0000313" key="3">
    <source>
        <dbReference type="Proteomes" id="UP000007798"/>
    </source>
</evidence>
<keyword evidence="1" id="KW-1133">Transmembrane helix</keyword>
<dbReference type="Proteomes" id="UP000007798">
    <property type="component" value="Unassembled WGS sequence"/>
</dbReference>
<reference evidence="2 3" key="1">
    <citation type="journal article" date="2007" name="Nature">
        <title>Evolution of genes and genomes on the Drosophila phylogeny.</title>
        <authorList>
            <consortium name="Drosophila 12 Genomes Consortium"/>
            <person name="Clark A.G."/>
            <person name="Eisen M.B."/>
            <person name="Smith D.R."/>
            <person name="Bergman C.M."/>
            <person name="Oliver B."/>
            <person name="Markow T.A."/>
            <person name="Kaufman T.C."/>
            <person name="Kellis M."/>
            <person name="Gelbart W."/>
            <person name="Iyer V.N."/>
            <person name="Pollard D.A."/>
            <person name="Sackton T.B."/>
            <person name="Larracuente A.M."/>
            <person name="Singh N.D."/>
            <person name="Abad J.P."/>
            <person name="Abt D.N."/>
            <person name="Adryan B."/>
            <person name="Aguade M."/>
            <person name="Akashi H."/>
            <person name="Anderson W.W."/>
            <person name="Aquadro C.F."/>
            <person name="Ardell D.H."/>
            <person name="Arguello R."/>
            <person name="Artieri C.G."/>
            <person name="Barbash D.A."/>
            <person name="Barker D."/>
            <person name="Barsanti P."/>
            <person name="Batterham P."/>
            <person name="Batzoglou S."/>
            <person name="Begun D."/>
            <person name="Bhutkar A."/>
            <person name="Blanco E."/>
            <person name="Bosak S.A."/>
            <person name="Bradley R.K."/>
            <person name="Brand A.D."/>
            <person name="Brent M.R."/>
            <person name="Brooks A.N."/>
            <person name="Brown R.H."/>
            <person name="Butlin R.K."/>
            <person name="Caggese C."/>
            <person name="Calvi B.R."/>
            <person name="Bernardo de Carvalho A."/>
            <person name="Caspi A."/>
            <person name="Castrezana S."/>
            <person name="Celniker S.E."/>
            <person name="Chang J.L."/>
            <person name="Chapple C."/>
            <person name="Chatterji S."/>
            <person name="Chinwalla A."/>
            <person name="Civetta A."/>
            <person name="Clifton S.W."/>
            <person name="Comeron J.M."/>
            <person name="Costello J.C."/>
            <person name="Coyne J.A."/>
            <person name="Daub J."/>
            <person name="David R.G."/>
            <person name="Delcher A.L."/>
            <person name="Delehaunty K."/>
            <person name="Do C.B."/>
            <person name="Ebling H."/>
            <person name="Edwards K."/>
            <person name="Eickbush T."/>
            <person name="Evans J.D."/>
            <person name="Filipski A."/>
            <person name="Findeiss S."/>
            <person name="Freyhult E."/>
            <person name="Fulton L."/>
            <person name="Fulton R."/>
            <person name="Garcia A.C."/>
            <person name="Gardiner A."/>
            <person name="Garfield D.A."/>
            <person name="Garvin B.E."/>
            <person name="Gibson G."/>
            <person name="Gilbert D."/>
            <person name="Gnerre S."/>
            <person name="Godfrey J."/>
            <person name="Good R."/>
            <person name="Gotea V."/>
            <person name="Gravely B."/>
            <person name="Greenberg A.J."/>
            <person name="Griffiths-Jones S."/>
            <person name="Gross S."/>
            <person name="Guigo R."/>
            <person name="Gustafson E.A."/>
            <person name="Haerty W."/>
            <person name="Hahn M.W."/>
            <person name="Halligan D.L."/>
            <person name="Halpern A.L."/>
            <person name="Halter G.M."/>
            <person name="Han M.V."/>
            <person name="Heger A."/>
            <person name="Hillier L."/>
            <person name="Hinrichs A.S."/>
            <person name="Holmes I."/>
            <person name="Hoskins R.A."/>
            <person name="Hubisz M.J."/>
            <person name="Hultmark D."/>
            <person name="Huntley M.A."/>
            <person name="Jaffe D.B."/>
            <person name="Jagadeeshan S."/>
            <person name="Jeck W.R."/>
            <person name="Johnson J."/>
            <person name="Jones C.D."/>
            <person name="Jordan W.C."/>
            <person name="Karpen G.H."/>
            <person name="Kataoka E."/>
            <person name="Keightley P.D."/>
            <person name="Kheradpour P."/>
            <person name="Kirkness E.F."/>
            <person name="Koerich L.B."/>
            <person name="Kristiansen K."/>
            <person name="Kudrna D."/>
            <person name="Kulathinal R.J."/>
            <person name="Kumar S."/>
            <person name="Kwok R."/>
            <person name="Lander E."/>
            <person name="Langley C.H."/>
            <person name="Lapoint R."/>
            <person name="Lazzaro B.P."/>
            <person name="Lee S.J."/>
            <person name="Levesque L."/>
            <person name="Li R."/>
            <person name="Lin C.F."/>
            <person name="Lin M.F."/>
            <person name="Lindblad-Toh K."/>
            <person name="Llopart A."/>
            <person name="Long M."/>
            <person name="Low L."/>
            <person name="Lozovsky E."/>
            <person name="Lu J."/>
            <person name="Luo M."/>
            <person name="Machado C.A."/>
            <person name="Makalowski W."/>
            <person name="Marzo M."/>
            <person name="Matsuda M."/>
            <person name="Matzkin L."/>
            <person name="McAllister B."/>
            <person name="McBride C.S."/>
            <person name="McKernan B."/>
            <person name="McKernan K."/>
            <person name="Mendez-Lago M."/>
            <person name="Minx P."/>
            <person name="Mollenhauer M.U."/>
            <person name="Montooth K."/>
            <person name="Mount S.M."/>
            <person name="Mu X."/>
            <person name="Myers E."/>
            <person name="Negre B."/>
            <person name="Newfeld S."/>
            <person name="Nielsen R."/>
            <person name="Noor M.A."/>
            <person name="O'Grady P."/>
            <person name="Pachter L."/>
            <person name="Papaceit M."/>
            <person name="Parisi M.J."/>
            <person name="Parisi M."/>
            <person name="Parts L."/>
            <person name="Pedersen J.S."/>
            <person name="Pesole G."/>
            <person name="Phillippy A.M."/>
            <person name="Ponting C.P."/>
            <person name="Pop M."/>
            <person name="Porcelli D."/>
            <person name="Powell J.R."/>
            <person name="Prohaska S."/>
            <person name="Pruitt K."/>
            <person name="Puig M."/>
            <person name="Quesneville H."/>
            <person name="Ram K.R."/>
            <person name="Rand D."/>
            <person name="Rasmussen M.D."/>
            <person name="Reed L.K."/>
            <person name="Reenan R."/>
            <person name="Reily A."/>
            <person name="Remington K.A."/>
            <person name="Rieger T.T."/>
            <person name="Ritchie M.G."/>
            <person name="Robin C."/>
            <person name="Rogers Y.H."/>
            <person name="Rohde C."/>
            <person name="Rozas J."/>
            <person name="Rubenfield M.J."/>
            <person name="Ruiz A."/>
            <person name="Russo S."/>
            <person name="Salzberg S.L."/>
            <person name="Sanchez-Gracia A."/>
            <person name="Saranga D.J."/>
            <person name="Sato H."/>
            <person name="Schaeffer S.W."/>
            <person name="Schatz M.C."/>
            <person name="Schlenke T."/>
            <person name="Schwartz R."/>
            <person name="Segarra C."/>
            <person name="Singh R.S."/>
            <person name="Sirot L."/>
            <person name="Sirota M."/>
            <person name="Sisneros N.B."/>
            <person name="Smith C.D."/>
            <person name="Smith T.F."/>
            <person name="Spieth J."/>
            <person name="Stage D.E."/>
            <person name="Stark A."/>
            <person name="Stephan W."/>
            <person name="Strausberg R.L."/>
            <person name="Strempel S."/>
            <person name="Sturgill D."/>
            <person name="Sutton G."/>
            <person name="Sutton G.G."/>
            <person name="Tao W."/>
            <person name="Teichmann S."/>
            <person name="Tobari Y.N."/>
            <person name="Tomimura Y."/>
            <person name="Tsolas J.M."/>
            <person name="Valente V.L."/>
            <person name="Venter E."/>
            <person name="Venter J.C."/>
            <person name="Vicario S."/>
            <person name="Vieira F.G."/>
            <person name="Vilella A.J."/>
            <person name="Villasante A."/>
            <person name="Walenz B."/>
            <person name="Wang J."/>
            <person name="Wasserman M."/>
            <person name="Watts T."/>
            <person name="Wilson D."/>
            <person name="Wilson R.K."/>
            <person name="Wing R.A."/>
            <person name="Wolfner M.F."/>
            <person name="Wong A."/>
            <person name="Wong G.K."/>
            <person name="Wu C.I."/>
            <person name="Wu G."/>
            <person name="Yamamoto D."/>
            <person name="Yang H.P."/>
            <person name="Yang S.P."/>
            <person name="Yorke J.A."/>
            <person name="Yoshida K."/>
            <person name="Zdobnov E."/>
            <person name="Zhang P."/>
            <person name="Zhang Y."/>
            <person name="Zimin A.V."/>
            <person name="Baldwin J."/>
            <person name="Abdouelleil A."/>
            <person name="Abdulkadir J."/>
            <person name="Abebe A."/>
            <person name="Abera B."/>
            <person name="Abreu J."/>
            <person name="Acer S.C."/>
            <person name="Aftuck L."/>
            <person name="Alexander A."/>
            <person name="An P."/>
            <person name="Anderson E."/>
            <person name="Anderson S."/>
            <person name="Arachi H."/>
            <person name="Azer M."/>
            <person name="Bachantsang P."/>
            <person name="Barry A."/>
            <person name="Bayul T."/>
            <person name="Berlin A."/>
            <person name="Bessette D."/>
            <person name="Bloom T."/>
            <person name="Blye J."/>
            <person name="Boguslavskiy L."/>
            <person name="Bonnet C."/>
            <person name="Boukhgalter B."/>
            <person name="Bourzgui I."/>
            <person name="Brown A."/>
            <person name="Cahill P."/>
            <person name="Channer S."/>
            <person name="Cheshatsang Y."/>
            <person name="Chuda L."/>
            <person name="Citroen M."/>
            <person name="Collymore A."/>
            <person name="Cooke P."/>
            <person name="Costello M."/>
            <person name="D'Aco K."/>
            <person name="Daza R."/>
            <person name="De Haan G."/>
            <person name="DeGray S."/>
            <person name="DeMaso C."/>
            <person name="Dhargay N."/>
            <person name="Dooley K."/>
            <person name="Dooley E."/>
            <person name="Doricent M."/>
            <person name="Dorje P."/>
            <person name="Dorjee K."/>
            <person name="Dupes A."/>
            <person name="Elong R."/>
            <person name="Falk J."/>
            <person name="Farina A."/>
            <person name="Faro S."/>
            <person name="Ferguson D."/>
            <person name="Fisher S."/>
            <person name="Foley C.D."/>
            <person name="Franke A."/>
            <person name="Friedrich D."/>
            <person name="Gadbois L."/>
            <person name="Gearin G."/>
            <person name="Gearin C.R."/>
            <person name="Giannoukos G."/>
            <person name="Goode T."/>
            <person name="Graham J."/>
            <person name="Grandbois E."/>
            <person name="Grewal S."/>
            <person name="Gyaltsen K."/>
            <person name="Hafez N."/>
            <person name="Hagos B."/>
            <person name="Hall J."/>
            <person name="Henson C."/>
            <person name="Hollinger A."/>
            <person name="Honan T."/>
            <person name="Huard M.D."/>
            <person name="Hughes L."/>
            <person name="Hurhula B."/>
            <person name="Husby M.E."/>
            <person name="Kamat A."/>
            <person name="Kanga B."/>
            <person name="Kashin S."/>
            <person name="Khazanovich D."/>
            <person name="Kisner P."/>
            <person name="Lance K."/>
            <person name="Lara M."/>
            <person name="Lee W."/>
            <person name="Lennon N."/>
            <person name="Letendre F."/>
            <person name="LeVine R."/>
            <person name="Lipovsky A."/>
            <person name="Liu X."/>
            <person name="Liu J."/>
            <person name="Liu S."/>
            <person name="Lokyitsang T."/>
            <person name="Lokyitsang Y."/>
            <person name="Lubonja R."/>
            <person name="Lui A."/>
            <person name="MacDonald P."/>
            <person name="Magnisalis V."/>
            <person name="Maru K."/>
            <person name="Matthews C."/>
            <person name="McCusker W."/>
            <person name="McDonough S."/>
            <person name="Mehta T."/>
            <person name="Meldrim J."/>
            <person name="Meneus L."/>
            <person name="Mihai O."/>
            <person name="Mihalev A."/>
            <person name="Mihova T."/>
            <person name="Mittelman R."/>
            <person name="Mlenga V."/>
            <person name="Montmayeur A."/>
            <person name="Mulrain L."/>
            <person name="Navidi A."/>
            <person name="Naylor J."/>
            <person name="Negash T."/>
            <person name="Nguyen T."/>
            <person name="Nguyen N."/>
            <person name="Nicol R."/>
            <person name="Norbu C."/>
            <person name="Norbu N."/>
            <person name="Novod N."/>
            <person name="O'Neill B."/>
            <person name="Osman S."/>
            <person name="Markiewicz E."/>
            <person name="Oyono O.L."/>
            <person name="Patti C."/>
            <person name="Phunkhang P."/>
            <person name="Pierre F."/>
            <person name="Priest M."/>
            <person name="Raghuraman S."/>
            <person name="Rege F."/>
            <person name="Reyes R."/>
            <person name="Rise C."/>
            <person name="Rogov P."/>
            <person name="Ross K."/>
            <person name="Ryan E."/>
            <person name="Settipalli S."/>
            <person name="Shea T."/>
            <person name="Sherpa N."/>
            <person name="Shi L."/>
            <person name="Shih D."/>
            <person name="Sparrow T."/>
            <person name="Spaulding J."/>
            <person name="Stalker J."/>
            <person name="Stange-Thomann N."/>
            <person name="Stavropoulos S."/>
            <person name="Stone C."/>
            <person name="Strader C."/>
            <person name="Tesfaye S."/>
            <person name="Thomson T."/>
            <person name="Thoulutsang Y."/>
            <person name="Thoulutsang D."/>
            <person name="Topham K."/>
            <person name="Topping I."/>
            <person name="Tsamla T."/>
            <person name="Vassiliev H."/>
            <person name="Vo A."/>
            <person name="Wangchuk T."/>
            <person name="Wangdi T."/>
            <person name="Weiand M."/>
            <person name="Wilkinson J."/>
            <person name="Wilson A."/>
            <person name="Yadav S."/>
            <person name="Young G."/>
            <person name="Yu Q."/>
            <person name="Zembek L."/>
            <person name="Zhong D."/>
            <person name="Zimmer A."/>
            <person name="Zwirko Z."/>
            <person name="Jaffe D.B."/>
            <person name="Alvarez P."/>
            <person name="Brockman W."/>
            <person name="Butler J."/>
            <person name="Chin C."/>
            <person name="Gnerre S."/>
            <person name="Grabherr M."/>
            <person name="Kleber M."/>
            <person name="Mauceli E."/>
            <person name="MacCallum I."/>
        </authorList>
    </citation>
    <scope>NUCLEOTIDE SEQUENCE [LARGE SCALE GENOMIC DNA]</scope>
    <source>
        <strain evidence="3">Tucson 14030-0811.24</strain>
    </source>
</reference>
<proteinExistence type="predicted"/>
<dbReference type="eggNOG" id="KOG2532">
    <property type="taxonomic scope" value="Eukaryota"/>
</dbReference>
<dbReference type="PhylomeDB" id="B4MQ88"/>
<evidence type="ECO:0000313" key="2">
    <source>
        <dbReference type="EMBL" id="EDW74277.1"/>
    </source>
</evidence>
<sequence>MSLAGVISPLIIGLTVENESDRSQWRLVFLGIALILFVGNLMYVIFGRMTVQPWNGPSTIFSGLDHDCCQNYR</sequence>
<dbReference type="EMBL" id="CH963849">
    <property type="protein sequence ID" value="EDW74277.1"/>
    <property type="molecule type" value="Genomic_DNA"/>
</dbReference>
<dbReference type="HOGENOM" id="CLU_2707474_0_0_1"/>
<dbReference type="InParanoid" id="B4MQ88"/>
<keyword evidence="1" id="KW-0472">Membrane</keyword>
<organism evidence="3">
    <name type="scientific">Drosophila willistoni</name>
    <name type="common">Fruit fly</name>
    <dbReference type="NCBI Taxonomy" id="7260"/>
    <lineage>
        <taxon>Eukaryota</taxon>
        <taxon>Metazoa</taxon>
        <taxon>Ecdysozoa</taxon>
        <taxon>Arthropoda</taxon>
        <taxon>Hexapoda</taxon>
        <taxon>Insecta</taxon>
        <taxon>Pterygota</taxon>
        <taxon>Neoptera</taxon>
        <taxon>Endopterygota</taxon>
        <taxon>Diptera</taxon>
        <taxon>Brachycera</taxon>
        <taxon>Muscomorpha</taxon>
        <taxon>Ephydroidea</taxon>
        <taxon>Drosophilidae</taxon>
        <taxon>Drosophila</taxon>
        <taxon>Sophophora</taxon>
    </lineage>
</organism>
<dbReference type="AlphaFoldDB" id="B4MQ88"/>
<keyword evidence="1" id="KW-0812">Transmembrane</keyword>
<accession>B4MQ88</accession>
<protein>
    <submittedName>
        <fullName evidence="2">GK21467</fullName>
    </submittedName>
</protein>